<dbReference type="AlphaFoldDB" id="A0A6G0WBS7"/>
<organism evidence="1 2">
    <name type="scientific">Aphanomyces euteiches</name>
    <dbReference type="NCBI Taxonomy" id="100861"/>
    <lineage>
        <taxon>Eukaryota</taxon>
        <taxon>Sar</taxon>
        <taxon>Stramenopiles</taxon>
        <taxon>Oomycota</taxon>
        <taxon>Saprolegniomycetes</taxon>
        <taxon>Saprolegniales</taxon>
        <taxon>Verrucalvaceae</taxon>
        <taxon>Aphanomyces</taxon>
    </lineage>
</organism>
<dbReference type="EMBL" id="VJMJ01000265">
    <property type="protein sequence ID" value="KAF0724721.1"/>
    <property type="molecule type" value="Genomic_DNA"/>
</dbReference>
<name>A0A6G0WBS7_9STRA</name>
<evidence type="ECO:0000313" key="2">
    <source>
        <dbReference type="Proteomes" id="UP000481153"/>
    </source>
</evidence>
<evidence type="ECO:0000313" key="1">
    <source>
        <dbReference type="EMBL" id="KAF0724721.1"/>
    </source>
</evidence>
<keyword evidence="2" id="KW-1185">Reference proteome</keyword>
<gene>
    <name evidence="1" type="ORF">Ae201684_016652</name>
</gene>
<sequence>MLDKCGDYTVYANKLGAPSTPNAQCFAASKVRQSSMTQSALQYFHCGVKAGALWFKIPQGGASCGQRRFRVVHAPILPCYH</sequence>
<proteinExistence type="predicted"/>
<dbReference type="Proteomes" id="UP000481153">
    <property type="component" value="Unassembled WGS sequence"/>
</dbReference>
<comment type="caution">
    <text evidence="1">The sequence shown here is derived from an EMBL/GenBank/DDBJ whole genome shotgun (WGS) entry which is preliminary data.</text>
</comment>
<protein>
    <submittedName>
        <fullName evidence="1">Uncharacterized protein</fullName>
    </submittedName>
</protein>
<accession>A0A6G0WBS7</accession>
<reference evidence="1 2" key="1">
    <citation type="submission" date="2019-07" db="EMBL/GenBank/DDBJ databases">
        <title>Genomics analysis of Aphanomyces spp. identifies a new class of oomycete effector associated with host adaptation.</title>
        <authorList>
            <person name="Gaulin E."/>
        </authorList>
    </citation>
    <scope>NUCLEOTIDE SEQUENCE [LARGE SCALE GENOMIC DNA]</scope>
    <source>
        <strain evidence="1 2">ATCC 201684</strain>
    </source>
</reference>